<keyword evidence="1" id="KW-0812">Transmembrane</keyword>
<proteinExistence type="predicted"/>
<protein>
    <submittedName>
        <fullName evidence="2">DUF3397 family protein</fullName>
    </submittedName>
</protein>
<evidence type="ECO:0000313" key="2">
    <source>
        <dbReference type="EMBL" id="QLL78102.1"/>
    </source>
</evidence>
<evidence type="ECO:0000256" key="1">
    <source>
        <dbReference type="SAM" id="Phobius"/>
    </source>
</evidence>
<dbReference type="EMBL" id="CP047418">
    <property type="protein sequence ID" value="QLL78102.1"/>
    <property type="molecule type" value="Genomic_DNA"/>
</dbReference>
<dbReference type="AlphaFoldDB" id="A0A7H9ELE6"/>
<accession>A0A7H9ELE6</accession>
<sequence length="119" mass="14231">MLEWWEQLIILAVVWLILSLIRKKWPGFWRRLHVKRLDIVVIPLFIGVCDLSTQVFKLSLFPYIVFLLAVMGILIIIGMVSQNGDLIYRTFFLYFWRLTDILILVIYIVLLGLRLFKYL</sequence>
<name>A0A7H9ELE6_9LACO</name>
<dbReference type="Pfam" id="PF11877">
    <property type="entry name" value="DUF3397"/>
    <property type="match status" value="1"/>
</dbReference>
<dbReference type="InterPro" id="IPR024515">
    <property type="entry name" value="DUF3397"/>
</dbReference>
<feature type="transmembrane region" description="Helical" evidence="1">
    <location>
        <begin position="61"/>
        <end position="80"/>
    </location>
</feature>
<keyword evidence="1" id="KW-0472">Membrane</keyword>
<reference evidence="2 3" key="1">
    <citation type="submission" date="2020-01" db="EMBL/GenBank/DDBJ databases">
        <title>Complete and circular genome sequences of six lactobacillus isolates from horses.</title>
        <authorList>
            <person name="Hassan H.M."/>
        </authorList>
    </citation>
    <scope>NUCLEOTIDE SEQUENCE [LARGE SCALE GENOMIC DNA]</scope>
    <source>
        <strain evidence="2 3">1A</strain>
    </source>
</reference>
<dbReference type="RefSeq" id="WP_180848405.1">
    <property type="nucleotide sequence ID" value="NZ_CALVCX010000088.1"/>
</dbReference>
<keyword evidence="1" id="KW-1133">Transmembrane helix</keyword>
<evidence type="ECO:0000313" key="3">
    <source>
        <dbReference type="Proteomes" id="UP000510886"/>
    </source>
</evidence>
<feature type="transmembrane region" description="Helical" evidence="1">
    <location>
        <begin position="92"/>
        <end position="116"/>
    </location>
</feature>
<dbReference type="KEGG" id="lsw:GTO87_05490"/>
<organism evidence="2 3">
    <name type="scientific">Ligilactobacillus saerimneri</name>
    <dbReference type="NCBI Taxonomy" id="228229"/>
    <lineage>
        <taxon>Bacteria</taxon>
        <taxon>Bacillati</taxon>
        <taxon>Bacillota</taxon>
        <taxon>Bacilli</taxon>
        <taxon>Lactobacillales</taxon>
        <taxon>Lactobacillaceae</taxon>
        <taxon>Ligilactobacillus</taxon>
    </lineage>
</organism>
<dbReference type="Proteomes" id="UP000510886">
    <property type="component" value="Chromosome"/>
</dbReference>
<feature type="transmembrane region" description="Helical" evidence="1">
    <location>
        <begin position="6"/>
        <end position="25"/>
    </location>
</feature>
<gene>
    <name evidence="2" type="ORF">GTO87_05490</name>
</gene>